<proteinExistence type="inferred from homology"/>
<dbReference type="InterPro" id="IPR013324">
    <property type="entry name" value="RNA_pol_sigma_r3/r4-like"/>
</dbReference>
<evidence type="ECO:0000313" key="8">
    <source>
        <dbReference type="EMBL" id="PZR05551.1"/>
    </source>
</evidence>
<keyword evidence="2" id="KW-0805">Transcription regulation</keyword>
<gene>
    <name evidence="8" type="ORF">DI536_32050</name>
</gene>
<dbReference type="InterPro" id="IPR036388">
    <property type="entry name" value="WH-like_DNA-bd_sf"/>
</dbReference>
<dbReference type="GO" id="GO:0016987">
    <property type="term" value="F:sigma factor activity"/>
    <property type="evidence" value="ECO:0007669"/>
    <property type="project" value="UniProtKB-KW"/>
</dbReference>
<dbReference type="InterPro" id="IPR013249">
    <property type="entry name" value="RNA_pol_sigma70_r4_t2"/>
</dbReference>
<keyword evidence="4" id="KW-0804">Transcription</keyword>
<dbReference type="NCBIfam" id="TIGR02937">
    <property type="entry name" value="sigma70-ECF"/>
    <property type="match status" value="1"/>
</dbReference>
<evidence type="ECO:0000256" key="5">
    <source>
        <dbReference type="SAM" id="MobiDB-lite"/>
    </source>
</evidence>
<evidence type="ECO:0000259" key="7">
    <source>
        <dbReference type="Pfam" id="PF08281"/>
    </source>
</evidence>
<comment type="caution">
    <text evidence="8">The sequence shown here is derived from an EMBL/GenBank/DDBJ whole genome shotgun (WGS) entry which is preliminary data.</text>
</comment>
<feature type="region of interest" description="Disordered" evidence="5">
    <location>
        <begin position="87"/>
        <end position="106"/>
    </location>
</feature>
<dbReference type="InterPro" id="IPR007627">
    <property type="entry name" value="RNA_pol_sigma70_r2"/>
</dbReference>
<dbReference type="CDD" id="cd06171">
    <property type="entry name" value="Sigma70_r4"/>
    <property type="match status" value="1"/>
</dbReference>
<dbReference type="Proteomes" id="UP000249061">
    <property type="component" value="Unassembled WGS sequence"/>
</dbReference>
<dbReference type="EMBL" id="QFQP01000044">
    <property type="protein sequence ID" value="PZR05551.1"/>
    <property type="molecule type" value="Genomic_DNA"/>
</dbReference>
<dbReference type="InterPro" id="IPR014284">
    <property type="entry name" value="RNA_pol_sigma-70_dom"/>
</dbReference>
<dbReference type="Pfam" id="PF04542">
    <property type="entry name" value="Sigma70_r2"/>
    <property type="match status" value="1"/>
</dbReference>
<dbReference type="GO" id="GO:0003677">
    <property type="term" value="F:DNA binding"/>
    <property type="evidence" value="ECO:0007669"/>
    <property type="project" value="InterPro"/>
</dbReference>
<dbReference type="GO" id="GO:0006352">
    <property type="term" value="P:DNA-templated transcription initiation"/>
    <property type="evidence" value="ECO:0007669"/>
    <property type="project" value="InterPro"/>
</dbReference>
<feature type="domain" description="RNA polymerase sigma-70 region 2" evidence="6">
    <location>
        <begin position="22"/>
        <end position="84"/>
    </location>
</feature>
<dbReference type="Gene3D" id="1.10.1740.10">
    <property type="match status" value="1"/>
</dbReference>
<organism evidence="8 9">
    <name type="scientific">Archangium gephyra</name>
    <dbReference type="NCBI Taxonomy" id="48"/>
    <lineage>
        <taxon>Bacteria</taxon>
        <taxon>Pseudomonadati</taxon>
        <taxon>Myxococcota</taxon>
        <taxon>Myxococcia</taxon>
        <taxon>Myxococcales</taxon>
        <taxon>Cystobacterineae</taxon>
        <taxon>Archangiaceae</taxon>
        <taxon>Archangium</taxon>
    </lineage>
</organism>
<dbReference type="Gene3D" id="1.10.10.10">
    <property type="entry name" value="Winged helix-like DNA-binding domain superfamily/Winged helix DNA-binding domain"/>
    <property type="match status" value="1"/>
</dbReference>
<dbReference type="SUPFAM" id="SSF88946">
    <property type="entry name" value="Sigma2 domain of RNA polymerase sigma factors"/>
    <property type="match status" value="1"/>
</dbReference>
<evidence type="ECO:0000256" key="3">
    <source>
        <dbReference type="ARBA" id="ARBA00023082"/>
    </source>
</evidence>
<sequence length="262" mass="28295">MSDEALVTAARDGDRRAADELLARYEPRIYRFGLRMCANEADARDVLQETLLAAFRNLGSFRGDARLSTWLFQIARSFCTRQRRLRDGEPAAHEPDDAPEVLRLEGGASPSDEQVHARMVGEVIQLAIASLPLDAREALVLRDVEGLDTREAAEVAGVAESAFKSRLHRARLLLKQKLSSVLDAPGGAVECPELAQELAAYAGSDIDEAACLRIEAHLSKCARCAAACESLKQTVSLCRAIPGGQVPASVQAAVRRAIGLHA</sequence>
<dbReference type="InterPro" id="IPR039425">
    <property type="entry name" value="RNA_pol_sigma-70-like"/>
</dbReference>
<evidence type="ECO:0000256" key="4">
    <source>
        <dbReference type="ARBA" id="ARBA00023163"/>
    </source>
</evidence>
<evidence type="ECO:0000259" key="6">
    <source>
        <dbReference type="Pfam" id="PF04542"/>
    </source>
</evidence>
<protein>
    <submittedName>
        <fullName evidence="8">RNA polymerase subunit sigma</fullName>
    </submittedName>
</protein>
<dbReference type="AlphaFoldDB" id="A0A2W5V672"/>
<evidence type="ECO:0000256" key="1">
    <source>
        <dbReference type="ARBA" id="ARBA00010641"/>
    </source>
</evidence>
<accession>A0A2W5V672</accession>
<dbReference type="InterPro" id="IPR041916">
    <property type="entry name" value="Anti_sigma_zinc_sf"/>
</dbReference>
<dbReference type="SUPFAM" id="SSF88659">
    <property type="entry name" value="Sigma3 and sigma4 domains of RNA polymerase sigma factors"/>
    <property type="match status" value="1"/>
</dbReference>
<evidence type="ECO:0000256" key="2">
    <source>
        <dbReference type="ARBA" id="ARBA00023015"/>
    </source>
</evidence>
<feature type="compositionally biased region" description="Basic and acidic residues" evidence="5">
    <location>
        <begin position="87"/>
        <end position="103"/>
    </location>
</feature>
<dbReference type="InterPro" id="IPR013325">
    <property type="entry name" value="RNA_pol_sigma_r2"/>
</dbReference>
<comment type="similarity">
    <text evidence="1">Belongs to the sigma-70 factor family. ECF subfamily.</text>
</comment>
<name>A0A2W5V672_9BACT</name>
<feature type="domain" description="RNA polymerase sigma factor 70 region 4 type 2" evidence="7">
    <location>
        <begin position="123"/>
        <end position="173"/>
    </location>
</feature>
<reference evidence="8 9" key="1">
    <citation type="submission" date="2017-08" db="EMBL/GenBank/DDBJ databases">
        <title>Infants hospitalized years apart are colonized by the same room-sourced microbial strains.</title>
        <authorList>
            <person name="Brooks B."/>
            <person name="Olm M.R."/>
            <person name="Firek B.A."/>
            <person name="Baker R."/>
            <person name="Thomas B.C."/>
            <person name="Morowitz M.J."/>
            <person name="Banfield J.F."/>
        </authorList>
    </citation>
    <scope>NUCLEOTIDE SEQUENCE [LARGE SCALE GENOMIC DNA]</scope>
    <source>
        <strain evidence="8">S2_003_000_R2_14</strain>
    </source>
</reference>
<dbReference type="PANTHER" id="PTHR43133">
    <property type="entry name" value="RNA POLYMERASE ECF-TYPE SIGMA FACTO"/>
    <property type="match status" value="1"/>
</dbReference>
<dbReference type="PANTHER" id="PTHR43133:SF51">
    <property type="entry name" value="RNA POLYMERASE SIGMA FACTOR"/>
    <property type="match status" value="1"/>
</dbReference>
<dbReference type="Pfam" id="PF08281">
    <property type="entry name" value="Sigma70_r4_2"/>
    <property type="match status" value="1"/>
</dbReference>
<dbReference type="Gene3D" id="1.10.10.1320">
    <property type="entry name" value="Anti-sigma factor, zinc-finger domain"/>
    <property type="match status" value="1"/>
</dbReference>
<evidence type="ECO:0000313" key="9">
    <source>
        <dbReference type="Proteomes" id="UP000249061"/>
    </source>
</evidence>
<keyword evidence="3" id="KW-0731">Sigma factor</keyword>